<gene>
    <name evidence="4" type="ORF">LJ725_18870</name>
</gene>
<evidence type="ECO:0000259" key="3">
    <source>
        <dbReference type="Pfam" id="PF07687"/>
    </source>
</evidence>
<comment type="caution">
    <text evidence="4">The sequence shown here is derived from an EMBL/GenBank/DDBJ whole genome shotgun (WGS) entry which is preliminary data.</text>
</comment>
<dbReference type="Pfam" id="PF01546">
    <property type="entry name" value="Peptidase_M20"/>
    <property type="match status" value="1"/>
</dbReference>
<keyword evidence="2" id="KW-0378">Hydrolase</keyword>
<dbReference type="Proteomes" id="UP001198862">
    <property type="component" value="Unassembled WGS sequence"/>
</dbReference>
<dbReference type="SUPFAM" id="SSF55031">
    <property type="entry name" value="Bacterial exopeptidase dimerisation domain"/>
    <property type="match status" value="1"/>
</dbReference>
<dbReference type="InterPro" id="IPR050072">
    <property type="entry name" value="Peptidase_M20A"/>
</dbReference>
<keyword evidence="1" id="KW-0479">Metal-binding</keyword>
<keyword evidence="5" id="KW-1185">Reference proteome</keyword>
<dbReference type="Pfam" id="PF07687">
    <property type="entry name" value="M20_dimer"/>
    <property type="match status" value="1"/>
</dbReference>
<feature type="domain" description="Peptidase M20 dimerisation" evidence="3">
    <location>
        <begin position="189"/>
        <end position="273"/>
    </location>
</feature>
<accession>A0ABS8KZJ6</accession>
<dbReference type="EMBL" id="JAJISD010000008">
    <property type="protein sequence ID" value="MCC8431043.1"/>
    <property type="molecule type" value="Genomic_DNA"/>
</dbReference>
<reference evidence="4 5" key="1">
    <citation type="submission" date="2021-11" db="EMBL/GenBank/DDBJ databases">
        <authorList>
            <person name="Lee D.-H."/>
            <person name="Kim S.-B."/>
        </authorList>
    </citation>
    <scope>NUCLEOTIDE SEQUENCE [LARGE SCALE GENOMIC DNA]</scope>
    <source>
        <strain evidence="4 5">KCTC 52223</strain>
    </source>
</reference>
<evidence type="ECO:0000256" key="1">
    <source>
        <dbReference type="ARBA" id="ARBA00022723"/>
    </source>
</evidence>
<dbReference type="InterPro" id="IPR002933">
    <property type="entry name" value="Peptidase_M20"/>
</dbReference>
<dbReference type="SUPFAM" id="SSF53187">
    <property type="entry name" value="Zn-dependent exopeptidases"/>
    <property type="match status" value="1"/>
</dbReference>
<dbReference type="InterPro" id="IPR011650">
    <property type="entry name" value="Peptidase_M20_dimer"/>
</dbReference>
<organism evidence="4 5">
    <name type="scientific">Reyranella aquatilis</name>
    <dbReference type="NCBI Taxonomy" id="2035356"/>
    <lineage>
        <taxon>Bacteria</taxon>
        <taxon>Pseudomonadati</taxon>
        <taxon>Pseudomonadota</taxon>
        <taxon>Alphaproteobacteria</taxon>
        <taxon>Hyphomicrobiales</taxon>
        <taxon>Reyranellaceae</taxon>
        <taxon>Reyranella</taxon>
    </lineage>
</organism>
<evidence type="ECO:0000313" key="5">
    <source>
        <dbReference type="Proteomes" id="UP001198862"/>
    </source>
</evidence>
<proteinExistence type="predicted"/>
<dbReference type="PIRSF" id="PIRSF037238">
    <property type="entry name" value="Carboxypeptidase_G2"/>
    <property type="match status" value="1"/>
</dbReference>
<dbReference type="PANTHER" id="PTHR43808">
    <property type="entry name" value="ACETYLORNITHINE DEACETYLASE"/>
    <property type="match status" value="1"/>
</dbReference>
<dbReference type="InterPro" id="IPR017150">
    <property type="entry name" value="Pept_M20_glutamate_carboxypep"/>
</dbReference>
<dbReference type="InterPro" id="IPR036264">
    <property type="entry name" value="Bact_exopeptidase_dim_dom"/>
</dbReference>
<dbReference type="PANTHER" id="PTHR43808:SF9">
    <property type="entry name" value="BLL0789 PROTEIN"/>
    <property type="match status" value="1"/>
</dbReference>
<name>A0ABS8KZJ6_9HYPH</name>
<dbReference type="CDD" id="cd03885">
    <property type="entry name" value="M20_CPDG2"/>
    <property type="match status" value="1"/>
</dbReference>
<evidence type="ECO:0000256" key="2">
    <source>
        <dbReference type="ARBA" id="ARBA00022801"/>
    </source>
</evidence>
<dbReference type="RefSeq" id="WP_230552195.1">
    <property type="nucleotide sequence ID" value="NZ_JAJISD010000008.1"/>
</dbReference>
<dbReference type="Gene3D" id="3.40.630.10">
    <property type="entry name" value="Zn peptidases"/>
    <property type="match status" value="1"/>
</dbReference>
<evidence type="ECO:0000313" key="4">
    <source>
        <dbReference type="EMBL" id="MCC8431043.1"/>
    </source>
</evidence>
<protein>
    <submittedName>
        <fullName evidence="4">M20 family metallopeptidase</fullName>
    </submittedName>
</protein>
<sequence>MAAESMKNEPKIDPKEILEGIVEWIEIESPSHDAKAVNLMVDKVEGQFRDLGLNLDRTPGCDGFGDILEARTPAEWSTGQGKGILVLAHLDTVHPLGMKEKELKIRQEGDSVFGPGIYDMKAGGYIAYYALRHLIRQGKRTKLPVTFLFIPEEEVGSPTSRARIEEAARGHKYALVMEPGRDGDKVVTSRKGVGRFTLTAKGRAAHAGVRHEDGRSAILEIARQIVRIEEKTDYARGITCNVGLIRGGSGVNVTPAECSIDVDLRVPSMQLAEEMTHWFLNLEPIGKEVELTVEGGMNRPPYQKDAGITALFQKAQAIYRELGKELNDVPLTGGGSDGNFTAALGIPTLDGLGADGKGAHAITEQIYFSSLQPRTYLCARLLETLE</sequence>
<dbReference type="Gene3D" id="3.30.70.360">
    <property type="match status" value="1"/>
</dbReference>